<dbReference type="EMBL" id="FR824323">
    <property type="protein sequence ID" value="CCA25161.1"/>
    <property type="molecule type" value="Genomic_DNA"/>
</dbReference>
<dbReference type="AlphaFoldDB" id="F0WUS5"/>
<dbReference type="PANTHER" id="PTHR45856:SF24">
    <property type="entry name" value="FUNGAL LIPASE-LIKE DOMAIN-CONTAINING PROTEIN"/>
    <property type="match status" value="1"/>
</dbReference>
<dbReference type="GO" id="GO:0006629">
    <property type="term" value="P:lipid metabolic process"/>
    <property type="evidence" value="ECO:0007669"/>
    <property type="project" value="InterPro"/>
</dbReference>
<sequence length="176" mass="19717">MDGNNDFQGIVGYSSNISAFVIGFRGSSNIPNWINDFTVLKEKVYEAYPEALVHQGFYQLYQQVAEQVVHHVQEIHNEHANAVILVTGHSLGGVIAMICAFELALLHGLDVEALHTFGQPRVGNYAFAKAVEDLMPKLYRVIHKQDIVVHFPPTNFAFRHSGIEVRNLLQIFVSNS</sequence>
<protein>
    <submittedName>
        <fullName evidence="2">Lipase putative</fullName>
    </submittedName>
</protein>
<dbReference type="PANTHER" id="PTHR45856">
    <property type="entry name" value="ALPHA/BETA-HYDROLASES SUPERFAMILY PROTEIN"/>
    <property type="match status" value="1"/>
</dbReference>
<proteinExistence type="predicted"/>
<feature type="domain" description="Fungal lipase-type" evidence="1">
    <location>
        <begin position="21"/>
        <end position="155"/>
    </location>
</feature>
<dbReference type="HOGENOM" id="CLU_032957_8_0_1"/>
<dbReference type="InterPro" id="IPR002921">
    <property type="entry name" value="Fungal_lipase-type"/>
</dbReference>
<dbReference type="Gene3D" id="3.40.50.1820">
    <property type="entry name" value="alpha/beta hydrolase"/>
    <property type="match status" value="1"/>
</dbReference>
<evidence type="ECO:0000259" key="1">
    <source>
        <dbReference type="Pfam" id="PF01764"/>
    </source>
</evidence>
<gene>
    <name evidence="2" type="primary">AlNc14C278G10075</name>
    <name evidence="2" type="ORF">ALNC14_113050</name>
</gene>
<dbReference type="CDD" id="cd00519">
    <property type="entry name" value="Lipase_3"/>
    <property type="match status" value="1"/>
</dbReference>
<name>F0WUS5_9STRA</name>
<evidence type="ECO:0000313" key="2">
    <source>
        <dbReference type="EMBL" id="CCA25161.1"/>
    </source>
</evidence>
<dbReference type="SUPFAM" id="SSF53474">
    <property type="entry name" value="alpha/beta-Hydrolases"/>
    <property type="match status" value="1"/>
</dbReference>
<dbReference type="InterPro" id="IPR029058">
    <property type="entry name" value="AB_hydrolase_fold"/>
</dbReference>
<accession>F0WUS5</accession>
<reference evidence="2" key="1">
    <citation type="journal article" date="2011" name="PLoS Biol.">
        <title>Gene gain and loss during evolution of obligate parasitism in the white rust pathogen of Arabidopsis thaliana.</title>
        <authorList>
            <person name="Kemen E."/>
            <person name="Gardiner A."/>
            <person name="Schultz-Larsen T."/>
            <person name="Kemen A.C."/>
            <person name="Balmuth A.L."/>
            <person name="Robert-Seilaniantz A."/>
            <person name="Bailey K."/>
            <person name="Holub E."/>
            <person name="Studholme D.J."/>
            <person name="Maclean D."/>
            <person name="Jones J.D."/>
        </authorList>
    </citation>
    <scope>NUCLEOTIDE SEQUENCE</scope>
</reference>
<dbReference type="Pfam" id="PF01764">
    <property type="entry name" value="Lipase_3"/>
    <property type="match status" value="1"/>
</dbReference>
<dbReference type="InterPro" id="IPR051218">
    <property type="entry name" value="Sec_MonoDiacylglyc_Lipase"/>
</dbReference>
<organism evidence="2">
    <name type="scientific">Albugo laibachii Nc14</name>
    <dbReference type="NCBI Taxonomy" id="890382"/>
    <lineage>
        <taxon>Eukaryota</taxon>
        <taxon>Sar</taxon>
        <taxon>Stramenopiles</taxon>
        <taxon>Oomycota</taxon>
        <taxon>Peronosporomycetes</taxon>
        <taxon>Albuginales</taxon>
        <taxon>Albuginaceae</taxon>
        <taxon>Albugo</taxon>
    </lineage>
</organism>
<reference evidence="2" key="2">
    <citation type="submission" date="2011-02" db="EMBL/GenBank/DDBJ databases">
        <authorList>
            <person name="MacLean D."/>
        </authorList>
    </citation>
    <scope>NUCLEOTIDE SEQUENCE</scope>
</reference>